<organism evidence="8 9">
    <name type="scientific">Punica granatum</name>
    <name type="common">Pomegranate</name>
    <dbReference type="NCBI Taxonomy" id="22663"/>
    <lineage>
        <taxon>Eukaryota</taxon>
        <taxon>Viridiplantae</taxon>
        <taxon>Streptophyta</taxon>
        <taxon>Embryophyta</taxon>
        <taxon>Tracheophyta</taxon>
        <taxon>Spermatophyta</taxon>
        <taxon>Magnoliopsida</taxon>
        <taxon>eudicotyledons</taxon>
        <taxon>Gunneridae</taxon>
        <taxon>Pentapetalae</taxon>
        <taxon>rosids</taxon>
        <taxon>malvids</taxon>
        <taxon>Myrtales</taxon>
        <taxon>Lythraceae</taxon>
        <taxon>Punica</taxon>
    </lineage>
</organism>
<gene>
    <name evidence="9" type="primary">LOC116192987</name>
</gene>
<evidence type="ECO:0000256" key="2">
    <source>
        <dbReference type="ARBA" id="ARBA00009444"/>
    </source>
</evidence>
<keyword evidence="4" id="KW-1133">Transmembrane helix</keyword>
<protein>
    <submittedName>
        <fullName evidence="9">Cysteine-rich and transmembrane domain-containing protein WIH2</fullName>
    </submittedName>
</protein>
<evidence type="ECO:0000313" key="8">
    <source>
        <dbReference type="Proteomes" id="UP000515151"/>
    </source>
</evidence>
<feature type="domain" description="Cysteine-rich transmembrane" evidence="7">
    <location>
        <begin position="54"/>
        <end position="99"/>
    </location>
</feature>
<reference evidence="8" key="1">
    <citation type="journal article" date="2020" name="Plant Biotechnol. J.">
        <title>The pomegranate (Punica granatum L.) draft genome dissects genetic divergence between soft- and hard-seeded cultivars.</title>
        <authorList>
            <person name="Luo X."/>
            <person name="Li H."/>
            <person name="Wu Z."/>
            <person name="Yao W."/>
            <person name="Zhao P."/>
            <person name="Cao D."/>
            <person name="Yu H."/>
            <person name="Li K."/>
            <person name="Poudel K."/>
            <person name="Zhao D."/>
            <person name="Zhang F."/>
            <person name="Xia X."/>
            <person name="Chen L."/>
            <person name="Wang Q."/>
            <person name="Jing D."/>
            <person name="Cao S."/>
        </authorList>
    </citation>
    <scope>NUCLEOTIDE SEQUENCE [LARGE SCALE GENOMIC DNA]</scope>
    <source>
        <strain evidence="8">cv. Tunisia</strain>
    </source>
</reference>
<feature type="compositionally biased region" description="Pro residues" evidence="6">
    <location>
        <begin position="50"/>
        <end position="60"/>
    </location>
</feature>
<evidence type="ECO:0000256" key="3">
    <source>
        <dbReference type="ARBA" id="ARBA00022692"/>
    </source>
</evidence>
<comment type="similarity">
    <text evidence="2">Belongs to the CYSTM1 family.</text>
</comment>
<proteinExistence type="inferred from homology"/>
<dbReference type="AlphaFoldDB" id="A0A6P8C4C9"/>
<evidence type="ECO:0000256" key="4">
    <source>
        <dbReference type="ARBA" id="ARBA00022989"/>
    </source>
</evidence>
<dbReference type="OrthoDB" id="1743503at2759"/>
<dbReference type="PANTHER" id="PTHR31568:SF66">
    <property type="entry name" value="PROTEIN CYSTEINE-RICH TRANSMEMBRANE MODULE 12"/>
    <property type="match status" value="1"/>
</dbReference>
<evidence type="ECO:0000313" key="9">
    <source>
        <dbReference type="RefSeq" id="XP_031377565.1"/>
    </source>
</evidence>
<feature type="compositionally biased region" description="Basic residues" evidence="6">
    <location>
        <begin position="64"/>
        <end position="74"/>
    </location>
</feature>
<dbReference type="Proteomes" id="UP000515151">
    <property type="component" value="Chromosome 1"/>
</dbReference>
<dbReference type="InterPro" id="IPR028144">
    <property type="entry name" value="CYSTM_dom"/>
</dbReference>
<evidence type="ECO:0000259" key="7">
    <source>
        <dbReference type="Pfam" id="PF12734"/>
    </source>
</evidence>
<evidence type="ECO:0000256" key="6">
    <source>
        <dbReference type="SAM" id="MobiDB-lite"/>
    </source>
</evidence>
<sequence>MRGNISSDHLCHHLIPNIIKAHRTTKQSLPSSGCVLVPKMAKTETQQNQPQPPPGYPTENPPVKGRKKFFSRSKPKGERGFLEGCLFALCCCWICEECCF</sequence>
<dbReference type="GeneID" id="116192987"/>
<dbReference type="GO" id="GO:0005886">
    <property type="term" value="C:plasma membrane"/>
    <property type="evidence" value="ECO:0007669"/>
    <property type="project" value="InterPro"/>
</dbReference>
<reference evidence="9" key="2">
    <citation type="submission" date="2025-08" db="UniProtKB">
        <authorList>
            <consortium name="RefSeq"/>
        </authorList>
    </citation>
    <scope>IDENTIFICATION</scope>
    <source>
        <tissue evidence="9">Leaf</tissue>
    </source>
</reference>
<name>A0A6P8C4C9_PUNGR</name>
<evidence type="ECO:0000256" key="1">
    <source>
        <dbReference type="ARBA" id="ARBA00004167"/>
    </source>
</evidence>
<keyword evidence="5" id="KW-0472">Membrane</keyword>
<evidence type="ECO:0000256" key="5">
    <source>
        <dbReference type="ARBA" id="ARBA00023136"/>
    </source>
</evidence>
<comment type="subcellular location">
    <subcellularLocation>
        <location evidence="1">Membrane</location>
        <topology evidence="1">Single-pass membrane protein</topology>
    </subcellularLocation>
</comment>
<dbReference type="Pfam" id="PF12734">
    <property type="entry name" value="CYSTM"/>
    <property type="match status" value="1"/>
</dbReference>
<dbReference type="PANTHER" id="PTHR31568">
    <property type="entry name" value="RCG49325, ISOFORM CRA_A"/>
    <property type="match status" value="1"/>
</dbReference>
<keyword evidence="3 9" id="KW-0812">Transmembrane</keyword>
<keyword evidence="8" id="KW-1185">Reference proteome</keyword>
<dbReference type="RefSeq" id="XP_031377565.1">
    <property type="nucleotide sequence ID" value="XM_031521705.1"/>
</dbReference>
<accession>A0A6P8C4C9</accession>
<feature type="region of interest" description="Disordered" evidence="6">
    <location>
        <begin position="42"/>
        <end position="76"/>
    </location>
</feature>
<dbReference type="InterPro" id="IPR044850">
    <property type="entry name" value="WIH1-like"/>
</dbReference>